<dbReference type="EMBL" id="BIFS01000001">
    <property type="protein sequence ID" value="GCE19172.1"/>
    <property type="molecule type" value="Genomic_DNA"/>
</dbReference>
<dbReference type="InterPro" id="IPR041657">
    <property type="entry name" value="HTH_17"/>
</dbReference>
<evidence type="ECO:0000313" key="3">
    <source>
        <dbReference type="Proteomes" id="UP000287188"/>
    </source>
</evidence>
<evidence type="ECO:0000259" key="1">
    <source>
        <dbReference type="Pfam" id="PF12728"/>
    </source>
</evidence>
<keyword evidence="3" id="KW-1185">Reference proteome</keyword>
<protein>
    <recommendedName>
        <fullName evidence="1">Helix-turn-helix domain-containing protein</fullName>
    </recommendedName>
</protein>
<gene>
    <name evidence="2" type="ORF">KDK_29720</name>
</gene>
<dbReference type="AlphaFoldDB" id="A0A402AJ84"/>
<dbReference type="GO" id="GO:0003677">
    <property type="term" value="F:DNA binding"/>
    <property type="evidence" value="ECO:0007669"/>
    <property type="project" value="InterPro"/>
</dbReference>
<dbReference type="NCBIfam" id="TIGR01764">
    <property type="entry name" value="excise"/>
    <property type="match status" value="1"/>
</dbReference>
<comment type="caution">
    <text evidence="2">The sequence shown here is derived from an EMBL/GenBank/DDBJ whole genome shotgun (WGS) entry which is preliminary data.</text>
</comment>
<sequence length="61" mass="7051">MSNLLTVSEVARILRVDDATVRRWVKQGVLEAVVLPHVHSRQVYRIKRETLERVLGDNSIQ</sequence>
<dbReference type="Gene3D" id="1.10.1660.10">
    <property type="match status" value="1"/>
</dbReference>
<feature type="domain" description="Helix-turn-helix" evidence="1">
    <location>
        <begin position="4"/>
        <end position="55"/>
    </location>
</feature>
<evidence type="ECO:0000313" key="2">
    <source>
        <dbReference type="EMBL" id="GCE19172.1"/>
    </source>
</evidence>
<dbReference type="Proteomes" id="UP000287188">
    <property type="component" value="Unassembled WGS sequence"/>
</dbReference>
<accession>A0A402AJ84</accession>
<name>A0A402AJ84_9CHLR</name>
<proteinExistence type="predicted"/>
<dbReference type="OrthoDB" id="166033at2"/>
<reference evidence="3" key="1">
    <citation type="submission" date="2018-12" db="EMBL/GenBank/DDBJ databases">
        <title>Tengunoibacter tsumagoiensis gen. nov., sp. nov., Dictyobacter kobayashii sp. nov., D. alpinus sp. nov., and D. joshuensis sp. nov. and description of Dictyobacteraceae fam. nov. within the order Ktedonobacterales isolated from Tengu-no-mugimeshi.</title>
        <authorList>
            <person name="Wang C.M."/>
            <person name="Zheng Y."/>
            <person name="Sakai Y."/>
            <person name="Toyoda A."/>
            <person name="Minakuchi Y."/>
            <person name="Abe K."/>
            <person name="Yokota A."/>
            <person name="Yabe S."/>
        </authorList>
    </citation>
    <scope>NUCLEOTIDE SEQUENCE [LARGE SCALE GENOMIC DNA]</scope>
    <source>
        <strain evidence="3">Uno11</strain>
    </source>
</reference>
<dbReference type="InterPro" id="IPR009061">
    <property type="entry name" value="DNA-bd_dom_put_sf"/>
</dbReference>
<dbReference type="SUPFAM" id="SSF46955">
    <property type="entry name" value="Putative DNA-binding domain"/>
    <property type="match status" value="1"/>
</dbReference>
<organism evidence="2 3">
    <name type="scientific">Dictyobacter kobayashii</name>
    <dbReference type="NCBI Taxonomy" id="2014872"/>
    <lineage>
        <taxon>Bacteria</taxon>
        <taxon>Bacillati</taxon>
        <taxon>Chloroflexota</taxon>
        <taxon>Ktedonobacteria</taxon>
        <taxon>Ktedonobacterales</taxon>
        <taxon>Dictyobacteraceae</taxon>
        <taxon>Dictyobacter</taxon>
    </lineage>
</organism>
<dbReference type="InterPro" id="IPR010093">
    <property type="entry name" value="SinI_DNA-bd"/>
</dbReference>
<dbReference type="RefSeq" id="WP_126551004.1">
    <property type="nucleotide sequence ID" value="NZ_BIFS01000001.1"/>
</dbReference>
<dbReference type="Pfam" id="PF12728">
    <property type="entry name" value="HTH_17"/>
    <property type="match status" value="1"/>
</dbReference>